<feature type="signal peptide" evidence="7">
    <location>
        <begin position="1"/>
        <end position="18"/>
    </location>
</feature>
<dbReference type="Gene3D" id="2.70.50.70">
    <property type="match status" value="1"/>
</dbReference>
<feature type="domain" description="Chitin-binding type-4" evidence="8">
    <location>
        <begin position="19"/>
        <end position="184"/>
    </location>
</feature>
<evidence type="ECO:0000313" key="9">
    <source>
        <dbReference type="EMBL" id="OJJ54652.1"/>
    </source>
</evidence>
<evidence type="ECO:0000256" key="5">
    <source>
        <dbReference type="ARBA" id="ARBA00023180"/>
    </source>
</evidence>
<comment type="cofactor">
    <cofactor evidence="1">
        <name>Cu(2+)</name>
        <dbReference type="ChEBI" id="CHEBI:29036"/>
    </cofactor>
</comment>
<keyword evidence="7" id="KW-0732">Signal</keyword>
<organism evidence="9 10">
    <name type="scientific">Aspergillus sydowii CBS 593.65</name>
    <dbReference type="NCBI Taxonomy" id="1036612"/>
    <lineage>
        <taxon>Eukaryota</taxon>
        <taxon>Fungi</taxon>
        <taxon>Dikarya</taxon>
        <taxon>Ascomycota</taxon>
        <taxon>Pezizomycotina</taxon>
        <taxon>Eurotiomycetes</taxon>
        <taxon>Eurotiomycetidae</taxon>
        <taxon>Eurotiales</taxon>
        <taxon>Aspergillaceae</taxon>
        <taxon>Aspergillus</taxon>
        <taxon>Aspergillus subgen. Nidulantes</taxon>
    </lineage>
</organism>
<keyword evidence="5" id="KW-0325">Glycoprotein</keyword>
<dbReference type="PANTHER" id="PTHR36575:SF2">
    <property type="entry name" value="CHITIN-BINDING TYPE-4 DOMAIN-CONTAINING PROTEIN-RELATED"/>
    <property type="match status" value="1"/>
</dbReference>
<reference evidence="10" key="1">
    <citation type="journal article" date="2017" name="Genome Biol.">
        <title>Comparative genomics reveals high biological diversity and specific adaptations in the industrially and medically important fungal genus Aspergillus.</title>
        <authorList>
            <person name="de Vries R.P."/>
            <person name="Riley R."/>
            <person name="Wiebenga A."/>
            <person name="Aguilar-Osorio G."/>
            <person name="Amillis S."/>
            <person name="Uchima C.A."/>
            <person name="Anderluh G."/>
            <person name="Asadollahi M."/>
            <person name="Askin M."/>
            <person name="Barry K."/>
            <person name="Battaglia E."/>
            <person name="Bayram O."/>
            <person name="Benocci T."/>
            <person name="Braus-Stromeyer S.A."/>
            <person name="Caldana C."/>
            <person name="Canovas D."/>
            <person name="Cerqueira G.C."/>
            <person name="Chen F."/>
            <person name="Chen W."/>
            <person name="Choi C."/>
            <person name="Clum A."/>
            <person name="Dos Santos R.A."/>
            <person name="Damasio A.R."/>
            <person name="Diallinas G."/>
            <person name="Emri T."/>
            <person name="Fekete E."/>
            <person name="Flipphi M."/>
            <person name="Freyberg S."/>
            <person name="Gallo A."/>
            <person name="Gournas C."/>
            <person name="Habgood R."/>
            <person name="Hainaut M."/>
            <person name="Harispe M.L."/>
            <person name="Henrissat B."/>
            <person name="Hilden K.S."/>
            <person name="Hope R."/>
            <person name="Hossain A."/>
            <person name="Karabika E."/>
            <person name="Karaffa L."/>
            <person name="Karanyi Z."/>
            <person name="Krasevec N."/>
            <person name="Kuo A."/>
            <person name="Kusch H."/>
            <person name="LaButti K."/>
            <person name="Lagendijk E.L."/>
            <person name="Lapidus A."/>
            <person name="Levasseur A."/>
            <person name="Lindquist E."/>
            <person name="Lipzen A."/>
            <person name="Logrieco A.F."/>
            <person name="MacCabe A."/>
            <person name="Maekelae M.R."/>
            <person name="Malavazi I."/>
            <person name="Melin P."/>
            <person name="Meyer V."/>
            <person name="Mielnichuk N."/>
            <person name="Miskei M."/>
            <person name="Molnar A.P."/>
            <person name="Mule G."/>
            <person name="Ngan C.Y."/>
            <person name="Orejas M."/>
            <person name="Orosz E."/>
            <person name="Ouedraogo J.P."/>
            <person name="Overkamp K.M."/>
            <person name="Park H.-S."/>
            <person name="Perrone G."/>
            <person name="Piumi F."/>
            <person name="Punt P.J."/>
            <person name="Ram A.F."/>
            <person name="Ramon A."/>
            <person name="Rauscher S."/>
            <person name="Record E."/>
            <person name="Riano-Pachon D.M."/>
            <person name="Robert V."/>
            <person name="Roehrig J."/>
            <person name="Ruller R."/>
            <person name="Salamov A."/>
            <person name="Salih N.S."/>
            <person name="Samson R.A."/>
            <person name="Sandor E."/>
            <person name="Sanguinetti M."/>
            <person name="Schuetze T."/>
            <person name="Sepcic K."/>
            <person name="Shelest E."/>
            <person name="Sherlock G."/>
            <person name="Sophianopoulou V."/>
            <person name="Squina F.M."/>
            <person name="Sun H."/>
            <person name="Susca A."/>
            <person name="Todd R.B."/>
            <person name="Tsang A."/>
            <person name="Unkles S.E."/>
            <person name="van de Wiele N."/>
            <person name="van Rossen-Uffink D."/>
            <person name="Oliveira J.V."/>
            <person name="Vesth T.C."/>
            <person name="Visser J."/>
            <person name="Yu J.-H."/>
            <person name="Zhou M."/>
            <person name="Andersen M.R."/>
            <person name="Archer D.B."/>
            <person name="Baker S.E."/>
            <person name="Benoit I."/>
            <person name="Brakhage A.A."/>
            <person name="Braus G.H."/>
            <person name="Fischer R."/>
            <person name="Frisvad J.C."/>
            <person name="Goldman G.H."/>
            <person name="Houbraken J."/>
            <person name="Oakley B."/>
            <person name="Pocsi I."/>
            <person name="Scazzocchio C."/>
            <person name="Seiboth B."/>
            <person name="vanKuyk P.A."/>
            <person name="Wortman J."/>
            <person name="Dyer P.S."/>
            <person name="Grigoriev I.V."/>
        </authorList>
    </citation>
    <scope>NUCLEOTIDE SEQUENCE [LARGE SCALE GENOMIC DNA]</scope>
    <source>
        <strain evidence="10">CBS 593.65</strain>
    </source>
</reference>
<dbReference type="RefSeq" id="XP_040698458.1">
    <property type="nucleotide sequence ID" value="XM_040845323.1"/>
</dbReference>
<evidence type="ECO:0000256" key="7">
    <source>
        <dbReference type="SAM" id="SignalP"/>
    </source>
</evidence>
<accession>A0A1L9T5D4</accession>
<dbReference type="GO" id="GO:0046872">
    <property type="term" value="F:metal ion binding"/>
    <property type="evidence" value="ECO:0007669"/>
    <property type="project" value="UniProtKB-KW"/>
</dbReference>
<evidence type="ECO:0000256" key="2">
    <source>
        <dbReference type="ARBA" id="ARBA00022723"/>
    </source>
</evidence>
<gene>
    <name evidence="9" type="ORF">ASPSYDRAFT_35332</name>
</gene>
<feature type="chain" id="PRO_5012499348" description="Chitin-binding type-4 domain-containing protein" evidence="7">
    <location>
        <begin position="19"/>
        <end position="188"/>
    </location>
</feature>
<evidence type="ECO:0000259" key="8">
    <source>
        <dbReference type="Pfam" id="PF03067"/>
    </source>
</evidence>
<dbReference type="PANTHER" id="PTHR36575">
    <property type="entry name" value="BINDING PROTEIN, PUTATIVE (AFU_ORTHOLOGUE AFUA_1G14430)-RELATED"/>
    <property type="match status" value="1"/>
</dbReference>
<dbReference type="GeneID" id="63761396"/>
<keyword evidence="2" id="KW-0479">Metal-binding</keyword>
<evidence type="ECO:0000313" key="10">
    <source>
        <dbReference type="Proteomes" id="UP000184356"/>
    </source>
</evidence>
<protein>
    <recommendedName>
        <fullName evidence="8">Chitin-binding type-4 domain-containing protein</fullName>
    </recommendedName>
</protein>
<dbReference type="OrthoDB" id="120613at2759"/>
<evidence type="ECO:0000256" key="6">
    <source>
        <dbReference type="ARBA" id="ARBA00034311"/>
    </source>
</evidence>
<dbReference type="Pfam" id="PF03067">
    <property type="entry name" value="LPMO_10"/>
    <property type="match status" value="1"/>
</dbReference>
<keyword evidence="3" id="KW-0186">Copper</keyword>
<dbReference type="Proteomes" id="UP000184356">
    <property type="component" value="Unassembled WGS sequence"/>
</dbReference>
<dbReference type="STRING" id="1036612.A0A1L9T5D4"/>
<sequence length="188" mass="20319">MLSSITVVMLAAILGVHGHAVVDDPPPRKTGPAHEAACGLAVVDVLEGDIAGPIENAVAEADDDYNCNAYLCRGYQFEDNSDNVKVVKGGDVLYFHIDLIAGHHPGYANVSIVETATNEVVGEPLRTWDNWPDHLSGPPRDDIDYNVTIPSSLGAPCDVAGNCVIQWYWYASGNEQTYESCQDIYVEV</sequence>
<dbReference type="VEuPathDB" id="FungiDB:ASPSYDRAFT_35332"/>
<keyword evidence="10" id="KW-1185">Reference proteome</keyword>
<name>A0A1L9T5D4_9EURO</name>
<dbReference type="InterPro" id="IPR004302">
    <property type="entry name" value="Cellulose/chitin-bd_N"/>
</dbReference>
<dbReference type="InterPro" id="IPR052282">
    <property type="entry name" value="Starch-active_LPMO"/>
</dbReference>
<dbReference type="EMBL" id="KV878594">
    <property type="protein sequence ID" value="OJJ54652.1"/>
    <property type="molecule type" value="Genomic_DNA"/>
</dbReference>
<evidence type="ECO:0000256" key="3">
    <source>
        <dbReference type="ARBA" id="ARBA00023008"/>
    </source>
</evidence>
<evidence type="ECO:0000256" key="1">
    <source>
        <dbReference type="ARBA" id="ARBA00001973"/>
    </source>
</evidence>
<evidence type="ECO:0000256" key="4">
    <source>
        <dbReference type="ARBA" id="ARBA00023157"/>
    </source>
</evidence>
<keyword evidence="4" id="KW-1015">Disulfide bond</keyword>
<dbReference type="AlphaFoldDB" id="A0A1L9T5D4"/>
<proteinExistence type="inferred from homology"/>
<comment type="similarity">
    <text evidence="6">Belongs to the polysaccharide monooxygenase AA13 family.</text>
</comment>